<dbReference type="InterPro" id="IPR024862">
    <property type="entry name" value="TRPV"/>
</dbReference>
<evidence type="ECO:0000256" key="7">
    <source>
        <dbReference type="SAM" id="Phobius"/>
    </source>
</evidence>
<dbReference type="Pfam" id="PF00520">
    <property type="entry name" value="Ion_trans"/>
    <property type="match status" value="1"/>
</dbReference>
<comment type="subcellular location">
    <subcellularLocation>
        <location evidence="1">Membrane</location>
        <topology evidence="1">Multi-pass membrane protein</topology>
    </subcellularLocation>
</comment>
<feature type="compositionally biased region" description="Basic and acidic residues" evidence="6">
    <location>
        <begin position="125"/>
        <end position="142"/>
    </location>
</feature>
<dbReference type="PANTHER" id="PTHR10582:SF2">
    <property type="entry name" value="INACTIVE"/>
    <property type="match status" value="1"/>
</dbReference>
<feature type="transmembrane region" description="Helical" evidence="7">
    <location>
        <begin position="777"/>
        <end position="797"/>
    </location>
</feature>
<evidence type="ECO:0000256" key="6">
    <source>
        <dbReference type="SAM" id="MobiDB-lite"/>
    </source>
</evidence>
<feature type="transmembrane region" description="Helical" evidence="7">
    <location>
        <begin position="972"/>
        <end position="993"/>
    </location>
</feature>
<dbReference type="GO" id="GO:0005216">
    <property type="term" value="F:monoatomic ion channel activity"/>
    <property type="evidence" value="ECO:0007669"/>
    <property type="project" value="InterPro"/>
</dbReference>
<evidence type="ECO:0000313" key="9">
    <source>
        <dbReference type="EMBL" id="CAI8034628.1"/>
    </source>
</evidence>
<gene>
    <name evidence="9" type="ORF">GBAR_LOCUS19474</name>
</gene>
<evidence type="ECO:0000256" key="1">
    <source>
        <dbReference type="ARBA" id="ARBA00004141"/>
    </source>
</evidence>
<dbReference type="GO" id="GO:0005886">
    <property type="term" value="C:plasma membrane"/>
    <property type="evidence" value="ECO:0007669"/>
    <property type="project" value="TreeGrafter"/>
</dbReference>
<feature type="compositionally biased region" description="Low complexity" evidence="6">
    <location>
        <begin position="79"/>
        <end position="93"/>
    </location>
</feature>
<dbReference type="InterPro" id="IPR005821">
    <property type="entry name" value="Ion_trans_dom"/>
</dbReference>
<dbReference type="EMBL" id="CASHTH010002746">
    <property type="protein sequence ID" value="CAI8034628.1"/>
    <property type="molecule type" value="Genomic_DNA"/>
</dbReference>
<keyword evidence="3" id="KW-0677">Repeat</keyword>
<reference evidence="9" key="1">
    <citation type="submission" date="2023-03" db="EMBL/GenBank/DDBJ databases">
        <authorList>
            <person name="Steffen K."/>
            <person name="Cardenas P."/>
        </authorList>
    </citation>
    <scope>NUCLEOTIDE SEQUENCE</scope>
</reference>
<sequence>MSGDPELQALFDSLDSKNPMDSKSDEELDEFLNDFIGASSGPPKMSDSQKELDELLKSMLSDSPADQKAAGPEKETAISGPTESEPSPTTPVEQLPSHLPVVPETGGQEEEVAEVSESKAQPESSTEKSPKPTREKPLVEDPDGKLQHYYEAIVEKVPPEVAHIVVWEGAAKNRKIMSTMNDIVDEESNFLLEYEAGRVAKLFAGQLGSHKKIEKEFVPALKAFATCGWEPFEQVASYMLAMLLVRVQKRGVTLVTAALPQNVFYRVLGDAVTKISENDNWPKFVVKMPKPDTVLSPKQFTGFLVQDVANISTADTRINWLFILAYSGEDIHEEVVSGLSEEFPWASMLEELSSLIDNKEFYDQILVKKAGVRAVRIWGDTTVLEERKDTLKKLKIEIGHKELEKVLELILSTATFPVEDIESDPDQPCLLVTCPTIQLAVKLIQHTVKTLGKIDAESAIRDLVKQGIEDQRLAAVAREMSRLNVIDEEQVEDVIYSCSSEGLLQSCAELLRIAPNPRSHPIMEILEEKDEKTCYKALELLSPDLYAPNCSPEDTNALHLAATFGYTTVVKEILTRGFHRLLNKPGNPAVTINDVNRQSVRPASIAVQATHFTTASELFKAMEPEDAKMLCTATTDVPNPEINLHKVMAQISSGRGGRWNKKAVEEADWKDTPVKLEKKEIRDRIEFMQTALDTTVDGRRVDLTLLIQDECGAIPGQFSGGGGSDGPPPDPEAARKKAGITLYDKIARSECEELKSHECFATLTSIIWIDYGIVQGMLFGFYLLFMAFLTTSLVLAARNGEPGQYDSPLDRFRIFCEVVTLLFVFYDLALEIYELGQVIYRSLKQHSVCVCCSRALGREITETTGNDRETGGKKDGEGDKDDKDNEEEEAEDEDDEFDWDEDDESHEPEEPKIHPYIEVVKDVISGYFLNWQNMLDDLAILFVLLIIPFRIADSQNQWIYAALAFMFHGLRIFKYAIMFKSVGEYVAILVLLIKRDVPQFVTVFMVIIFSLGGALYLSLVGYYNDGNVDTENNNETSEIYLLWWTGFRILAEGSALTYYGPGGFNWLGILIYWLFLFIVVVVLLNILIAQFSKSYEEEKERAQINVIITRTEIILRMEQSALTRPCVRIARKVRAKLTRNTVDYQSVERLKGFVGERENEKPASSEQVEELQTQTTNLGLQLRKQMDDNTGKSQLKVEEIKAEIGNLVRETREALQTMKTELDGKLVGLERAVIDTRRYVDDIKELLLSMKDK</sequence>
<evidence type="ECO:0000256" key="5">
    <source>
        <dbReference type="ARBA" id="ARBA00023136"/>
    </source>
</evidence>
<feature type="compositionally biased region" description="Acidic residues" evidence="6">
    <location>
        <begin position="884"/>
        <end position="907"/>
    </location>
</feature>
<evidence type="ECO:0000256" key="2">
    <source>
        <dbReference type="ARBA" id="ARBA00022692"/>
    </source>
</evidence>
<accession>A0AA35WUT5</accession>
<feature type="transmembrane region" description="Helical" evidence="7">
    <location>
        <begin position="934"/>
        <end position="952"/>
    </location>
</feature>
<keyword evidence="4 7" id="KW-1133">Transmembrane helix</keyword>
<dbReference type="AlphaFoldDB" id="A0AA35WUT5"/>
<keyword evidence="5 7" id="KW-0472">Membrane</keyword>
<dbReference type="Proteomes" id="UP001174909">
    <property type="component" value="Unassembled WGS sequence"/>
</dbReference>
<name>A0AA35WUT5_GEOBA</name>
<feature type="compositionally biased region" description="Basic and acidic residues" evidence="6">
    <location>
        <begin position="14"/>
        <end position="25"/>
    </location>
</feature>
<feature type="domain" description="Ion transport" evidence="8">
    <location>
        <begin position="926"/>
        <end position="1103"/>
    </location>
</feature>
<dbReference type="GO" id="GO:0098703">
    <property type="term" value="P:calcium ion import across plasma membrane"/>
    <property type="evidence" value="ECO:0007669"/>
    <property type="project" value="TreeGrafter"/>
</dbReference>
<feature type="region of interest" description="Disordered" evidence="6">
    <location>
        <begin position="863"/>
        <end position="911"/>
    </location>
</feature>
<dbReference type="PANTHER" id="PTHR10582">
    <property type="entry name" value="TRANSIENT RECEPTOR POTENTIAL ION CHANNEL PROTEIN"/>
    <property type="match status" value="1"/>
</dbReference>
<feature type="compositionally biased region" description="Basic and acidic residues" evidence="6">
    <location>
        <begin position="863"/>
        <end position="883"/>
    </location>
</feature>
<evidence type="ECO:0000313" key="10">
    <source>
        <dbReference type="Proteomes" id="UP001174909"/>
    </source>
</evidence>
<organism evidence="9 10">
    <name type="scientific">Geodia barretti</name>
    <name type="common">Barrett's horny sponge</name>
    <dbReference type="NCBI Taxonomy" id="519541"/>
    <lineage>
        <taxon>Eukaryota</taxon>
        <taxon>Metazoa</taxon>
        <taxon>Porifera</taxon>
        <taxon>Demospongiae</taxon>
        <taxon>Heteroscleromorpha</taxon>
        <taxon>Tetractinellida</taxon>
        <taxon>Astrophorina</taxon>
        <taxon>Geodiidae</taxon>
        <taxon>Geodia</taxon>
    </lineage>
</organism>
<feature type="transmembrane region" description="Helical" evidence="7">
    <location>
        <begin position="1000"/>
        <end position="1023"/>
    </location>
</feature>
<comment type="caution">
    <text evidence="9">The sequence shown here is derived from an EMBL/GenBank/DDBJ whole genome shotgun (WGS) entry which is preliminary data.</text>
</comment>
<evidence type="ECO:0000256" key="3">
    <source>
        <dbReference type="ARBA" id="ARBA00022737"/>
    </source>
</evidence>
<evidence type="ECO:0000259" key="8">
    <source>
        <dbReference type="Pfam" id="PF00520"/>
    </source>
</evidence>
<keyword evidence="2 7" id="KW-0812">Transmembrane</keyword>
<proteinExistence type="predicted"/>
<feature type="region of interest" description="Disordered" evidence="6">
    <location>
        <begin position="1"/>
        <end position="142"/>
    </location>
</feature>
<keyword evidence="10" id="KW-1185">Reference proteome</keyword>
<feature type="transmembrane region" description="Helical" evidence="7">
    <location>
        <begin position="1066"/>
        <end position="1089"/>
    </location>
</feature>
<feature type="compositionally biased region" description="Basic and acidic residues" evidence="6">
    <location>
        <begin position="47"/>
        <end position="56"/>
    </location>
</feature>
<protein>
    <recommendedName>
        <fullName evidence="8">Ion transport domain-containing protein</fullName>
    </recommendedName>
</protein>
<evidence type="ECO:0000256" key="4">
    <source>
        <dbReference type="ARBA" id="ARBA00022989"/>
    </source>
</evidence>